<dbReference type="Pfam" id="PF06863">
    <property type="entry name" value="DUF1254"/>
    <property type="match status" value="1"/>
</dbReference>
<dbReference type="EMBL" id="CP036426">
    <property type="protein sequence ID" value="QDV32335.1"/>
    <property type="molecule type" value="Genomic_DNA"/>
</dbReference>
<feature type="domain" description="DUF1254" evidence="2">
    <location>
        <begin position="71"/>
        <end position="159"/>
    </location>
</feature>
<feature type="region of interest" description="Disordered" evidence="1">
    <location>
        <begin position="18"/>
        <end position="42"/>
    </location>
</feature>
<organism evidence="3 4">
    <name type="scientific">Tautonia plasticadhaerens</name>
    <dbReference type="NCBI Taxonomy" id="2527974"/>
    <lineage>
        <taxon>Bacteria</taxon>
        <taxon>Pseudomonadati</taxon>
        <taxon>Planctomycetota</taxon>
        <taxon>Planctomycetia</taxon>
        <taxon>Isosphaerales</taxon>
        <taxon>Isosphaeraceae</taxon>
        <taxon>Tautonia</taxon>
    </lineage>
</organism>
<dbReference type="RefSeq" id="WP_197446618.1">
    <property type="nucleotide sequence ID" value="NZ_CP036426.1"/>
</dbReference>
<name>A0A518GUS1_9BACT</name>
<evidence type="ECO:0000313" key="4">
    <source>
        <dbReference type="Proteomes" id="UP000317835"/>
    </source>
</evidence>
<dbReference type="InterPro" id="IPR037050">
    <property type="entry name" value="DUF1254_sf"/>
</dbReference>
<keyword evidence="4" id="KW-1185">Reference proteome</keyword>
<dbReference type="SUPFAM" id="SSF160935">
    <property type="entry name" value="VPA0735-like"/>
    <property type="match status" value="1"/>
</dbReference>
<evidence type="ECO:0000256" key="1">
    <source>
        <dbReference type="SAM" id="MobiDB-lite"/>
    </source>
</evidence>
<evidence type="ECO:0000313" key="3">
    <source>
        <dbReference type="EMBL" id="QDV32335.1"/>
    </source>
</evidence>
<dbReference type="Proteomes" id="UP000317835">
    <property type="component" value="Chromosome"/>
</dbReference>
<dbReference type="KEGG" id="tpla:ElP_01630"/>
<dbReference type="Gene3D" id="2.60.40.1610">
    <property type="entry name" value="Domain of unknown function DUF1254"/>
    <property type="match status" value="1"/>
</dbReference>
<reference evidence="3 4" key="1">
    <citation type="submission" date="2019-02" db="EMBL/GenBank/DDBJ databases">
        <title>Deep-cultivation of Planctomycetes and their phenomic and genomic characterization uncovers novel biology.</title>
        <authorList>
            <person name="Wiegand S."/>
            <person name="Jogler M."/>
            <person name="Boedeker C."/>
            <person name="Pinto D."/>
            <person name="Vollmers J."/>
            <person name="Rivas-Marin E."/>
            <person name="Kohn T."/>
            <person name="Peeters S.H."/>
            <person name="Heuer A."/>
            <person name="Rast P."/>
            <person name="Oberbeckmann S."/>
            <person name="Bunk B."/>
            <person name="Jeske O."/>
            <person name="Meyerdierks A."/>
            <person name="Storesund J.E."/>
            <person name="Kallscheuer N."/>
            <person name="Luecker S."/>
            <person name="Lage O.M."/>
            <person name="Pohl T."/>
            <person name="Merkel B.J."/>
            <person name="Hornburger P."/>
            <person name="Mueller R.-W."/>
            <person name="Bruemmer F."/>
            <person name="Labrenz M."/>
            <person name="Spormann A.M."/>
            <person name="Op den Camp H."/>
            <person name="Overmann J."/>
            <person name="Amann R."/>
            <person name="Jetten M.S.M."/>
            <person name="Mascher T."/>
            <person name="Medema M.H."/>
            <person name="Devos D.P."/>
            <person name="Kaster A.-K."/>
            <person name="Ovreas L."/>
            <person name="Rohde M."/>
            <person name="Galperin M.Y."/>
            <person name="Jogler C."/>
        </authorList>
    </citation>
    <scope>NUCLEOTIDE SEQUENCE [LARGE SCALE GENOMIC DNA]</scope>
    <source>
        <strain evidence="3 4">ElP</strain>
    </source>
</reference>
<sequence length="215" mass="22143">MSALQSTSICSLTAMPPAATAAQGRGPISPEEAHRIGTAPDIYGDPRVTMELTRRVMTNVASPTGSDAPMGRFAHLRACPTPEDTAVTAPNADTPAPLAWLDPSDGPHAPRVPDAGARDFLKPMLGGWTDVFQVPGSRTAGTGAQPDAITGPGGGGTAEVNGRNFSAKAGLHGTNYPQWAFVTAIGLGANRPQDALYPFTAEDGSWTPPDVSKAD</sequence>
<dbReference type="InterPro" id="IPR010679">
    <property type="entry name" value="DUF1254"/>
</dbReference>
<protein>
    <recommendedName>
        <fullName evidence="2">DUF1254 domain-containing protein</fullName>
    </recommendedName>
</protein>
<accession>A0A518GUS1</accession>
<proteinExistence type="predicted"/>
<dbReference type="PANTHER" id="PTHR36509:SF2">
    <property type="entry name" value="BLL3101 PROTEIN"/>
    <property type="match status" value="1"/>
</dbReference>
<evidence type="ECO:0000259" key="2">
    <source>
        <dbReference type="Pfam" id="PF06863"/>
    </source>
</evidence>
<gene>
    <name evidence="3" type="ORF">ElP_01630</name>
</gene>
<dbReference type="AlphaFoldDB" id="A0A518GUS1"/>
<dbReference type="PANTHER" id="PTHR36509">
    <property type="entry name" value="BLL3101 PROTEIN"/>
    <property type="match status" value="1"/>
</dbReference>